<proteinExistence type="predicted"/>
<organism evidence="1 2">
    <name type="scientific">Pontiella desulfatans</name>
    <dbReference type="NCBI Taxonomy" id="2750659"/>
    <lineage>
        <taxon>Bacteria</taxon>
        <taxon>Pseudomonadati</taxon>
        <taxon>Kiritimatiellota</taxon>
        <taxon>Kiritimatiellia</taxon>
        <taxon>Kiritimatiellales</taxon>
        <taxon>Pontiellaceae</taxon>
        <taxon>Pontiella</taxon>
    </lineage>
</organism>
<keyword evidence="1" id="KW-0808">Transferase</keyword>
<dbReference type="SUPFAM" id="SSF53756">
    <property type="entry name" value="UDP-Glycosyltransferase/glycogen phosphorylase"/>
    <property type="match status" value="1"/>
</dbReference>
<dbReference type="EMBL" id="CAAHFG010000002">
    <property type="protein sequence ID" value="VGO14810.1"/>
    <property type="molecule type" value="Genomic_DNA"/>
</dbReference>
<dbReference type="AlphaFoldDB" id="A0A6C2U4A6"/>
<dbReference type="Gene3D" id="3.40.50.2000">
    <property type="entry name" value="Glycogen Phosphorylase B"/>
    <property type="match status" value="1"/>
</dbReference>
<evidence type="ECO:0000313" key="2">
    <source>
        <dbReference type="Proteomes" id="UP000366872"/>
    </source>
</evidence>
<gene>
    <name evidence="1" type="primary">tuaH</name>
    <name evidence="1" type="ORF">PDESU_03379</name>
</gene>
<keyword evidence="2" id="KW-1185">Reference proteome</keyword>
<accession>A0A6C2U4A6</accession>
<name>A0A6C2U4A6_PONDE</name>
<dbReference type="GO" id="GO:0016740">
    <property type="term" value="F:transferase activity"/>
    <property type="evidence" value="ECO:0007669"/>
    <property type="project" value="UniProtKB-KW"/>
</dbReference>
<dbReference type="Proteomes" id="UP000366872">
    <property type="component" value="Unassembled WGS sequence"/>
</dbReference>
<evidence type="ECO:0000313" key="1">
    <source>
        <dbReference type="EMBL" id="VGO14810.1"/>
    </source>
</evidence>
<sequence length="355" mass="38806">MIVVCDINEIWRRKPFAALAERIDVLGVAPLDWMVARRKGIPSSGNDLDVLPVVLPPGWASRTAKLGQRLLWNTIGSECRERGVEIDAVVCTSPHYLPLLDLVPKQVAAIYYASDDYRSYDGWGHVATLEKEMVQRVDHAFFVSQGLMERALAEYGVDAAKVSVSMNATEERFFAGKGSFPVDPPTGRLMRPIAGVVGGINDRLDFDLLLECASLPELGSLLLVGPVPENPSASLSKVLEHPKCVAVGRQPHETIHEWFQCLDVGLVPYVETEFNRMCSPMRLFDHLASGAPVVATAACDQANAFPEHVSVCHGAEAFAASLKERLGEPRRHVGGIGWGDRAEAMLKILEGLPYA</sequence>
<dbReference type="Gene3D" id="3.40.50.11010">
    <property type="match status" value="1"/>
</dbReference>
<reference evidence="1 2" key="1">
    <citation type="submission" date="2019-04" db="EMBL/GenBank/DDBJ databases">
        <authorList>
            <person name="Van Vliet M D."/>
        </authorList>
    </citation>
    <scope>NUCLEOTIDE SEQUENCE [LARGE SCALE GENOMIC DNA]</scope>
    <source>
        <strain evidence="1 2">F1</strain>
    </source>
</reference>
<protein>
    <submittedName>
        <fullName evidence="1">Teichuronic acid biosynthesis glycosyltransferase TuaH</fullName>
    </submittedName>
</protein>